<dbReference type="Proteomes" id="UP000184041">
    <property type="component" value="Unassembled WGS sequence"/>
</dbReference>
<gene>
    <name evidence="1" type="ORF">SAMN05443144_10495</name>
</gene>
<dbReference type="STRING" id="1194090.SAMN05443144_10495"/>
<keyword evidence="2" id="KW-1185">Reference proteome</keyword>
<evidence type="ECO:0000313" key="2">
    <source>
        <dbReference type="Proteomes" id="UP000184041"/>
    </source>
</evidence>
<dbReference type="OrthoDB" id="1522671at2"/>
<dbReference type="AlphaFoldDB" id="A0A1M4XD36"/>
<evidence type="ECO:0000313" key="1">
    <source>
        <dbReference type="EMBL" id="SHE91447.1"/>
    </source>
</evidence>
<organism evidence="1 2">
    <name type="scientific">Fodinibius roseus</name>
    <dbReference type="NCBI Taxonomy" id="1194090"/>
    <lineage>
        <taxon>Bacteria</taxon>
        <taxon>Pseudomonadati</taxon>
        <taxon>Balneolota</taxon>
        <taxon>Balneolia</taxon>
        <taxon>Balneolales</taxon>
        <taxon>Balneolaceae</taxon>
        <taxon>Fodinibius</taxon>
    </lineage>
</organism>
<protein>
    <submittedName>
        <fullName evidence="1">Beta-lactamase enzyme family protein</fullName>
    </submittedName>
</protein>
<proteinExistence type="predicted"/>
<dbReference type="EMBL" id="FQUS01000004">
    <property type="protein sequence ID" value="SHE91447.1"/>
    <property type="molecule type" value="Genomic_DNA"/>
</dbReference>
<dbReference type="InterPro" id="IPR012338">
    <property type="entry name" value="Beta-lactam/transpept-like"/>
</dbReference>
<name>A0A1M4XD36_9BACT</name>
<accession>A0A1M4XD36</accession>
<dbReference type="Gene3D" id="3.40.710.10">
    <property type="entry name" value="DD-peptidase/beta-lactamase superfamily"/>
    <property type="match status" value="1"/>
</dbReference>
<sequence>MRILKFIGVAVGTLLLVFLIVFGFNPNALFTLFENSDDLQEGQEWVSKTTSLKGLTEYIGEHPRIAAVVSRSATNPDTVISYGAGQPHTMGTLSNFLLITTYARLVENDSLDPGEPIPLKEVDAYQLPYIDATNHEDAKTALRSEGAVTSDSEVALGDLIQAGIIFNDLAISDYLYYRLGEEAISHTYEQLKLRHTDRPLPFSGLYITINPATHDTTAQAHLQYLDRLSGQEFRDMVLTNAQKYQSDTAFRNRIDELFNASQGLAMQFTDRRDALTFFPQSTAGELSGLMIRLQQDQLLSPAVSKRIRDIMDWPLERQSLNNDFEFYGAIYDNRMGLLNGLDYGASTYSQEPFGQAVFFDSLQVGLWFHMSSNLMHQDYQQRLMWDPALRETTLRQLNRKF</sequence>
<reference evidence="1 2" key="1">
    <citation type="submission" date="2016-11" db="EMBL/GenBank/DDBJ databases">
        <authorList>
            <person name="Jaros S."/>
            <person name="Januszkiewicz K."/>
            <person name="Wedrychowicz H."/>
        </authorList>
    </citation>
    <scope>NUCLEOTIDE SEQUENCE [LARGE SCALE GENOMIC DNA]</scope>
    <source>
        <strain evidence="1 2">DSM 21986</strain>
    </source>
</reference>
<dbReference type="RefSeq" id="WP_073060118.1">
    <property type="nucleotide sequence ID" value="NZ_FQUS01000004.1"/>
</dbReference>
<dbReference type="SUPFAM" id="SSF56601">
    <property type="entry name" value="beta-lactamase/transpeptidase-like"/>
    <property type="match status" value="1"/>
</dbReference>